<sequence length="75" mass="7794">MIKRLSYSFAVGTLIFGAGMVSAPLFIHSAMATHEEERSGSATRPDRSTDRGITGDETIGGGRETGQDVGAPGIP</sequence>
<feature type="region of interest" description="Disordered" evidence="1">
    <location>
        <begin position="33"/>
        <end position="75"/>
    </location>
</feature>
<gene>
    <name evidence="2" type="ORF">JETT_3914</name>
</gene>
<proteinExistence type="predicted"/>
<accession>A0A533QGY5</accession>
<protein>
    <submittedName>
        <fullName evidence="2">Uncharacterized protein</fullName>
    </submittedName>
</protein>
<dbReference type="AlphaFoldDB" id="A0A533QGY5"/>
<evidence type="ECO:0000313" key="3">
    <source>
        <dbReference type="Proteomes" id="UP000319783"/>
    </source>
</evidence>
<evidence type="ECO:0000256" key="1">
    <source>
        <dbReference type="SAM" id="MobiDB-lite"/>
    </source>
</evidence>
<evidence type="ECO:0000313" key="2">
    <source>
        <dbReference type="EMBL" id="TLD39820.1"/>
    </source>
</evidence>
<organism evidence="2 3">
    <name type="scientific">Candidatus Jettenia ecosi</name>
    <dbReference type="NCBI Taxonomy" id="2494326"/>
    <lineage>
        <taxon>Bacteria</taxon>
        <taxon>Pseudomonadati</taxon>
        <taxon>Planctomycetota</taxon>
        <taxon>Candidatus Brocadiia</taxon>
        <taxon>Candidatus Brocadiales</taxon>
        <taxon>Candidatus Brocadiaceae</taxon>
        <taxon>Candidatus Jettenia</taxon>
    </lineage>
</organism>
<dbReference type="Proteomes" id="UP000319783">
    <property type="component" value="Unassembled WGS sequence"/>
</dbReference>
<comment type="caution">
    <text evidence="2">The sequence shown here is derived from an EMBL/GenBank/DDBJ whole genome shotgun (WGS) entry which is preliminary data.</text>
</comment>
<dbReference type="EMBL" id="SULG01000192">
    <property type="protein sequence ID" value="TLD39820.1"/>
    <property type="molecule type" value="Genomic_DNA"/>
</dbReference>
<name>A0A533QGY5_9BACT</name>
<feature type="compositionally biased region" description="Basic and acidic residues" evidence="1">
    <location>
        <begin position="33"/>
        <end position="54"/>
    </location>
</feature>
<reference evidence="2 3" key="1">
    <citation type="submission" date="2019-04" db="EMBL/GenBank/DDBJ databases">
        <title>Genome of a novel bacterium Candidatus Jettenia ecosi reconstructed from metagenome of an anammox bioreactor.</title>
        <authorList>
            <person name="Mardanov A.V."/>
            <person name="Beletsky A.V."/>
            <person name="Ravin N.V."/>
            <person name="Botchkova E.A."/>
            <person name="Litti Y.V."/>
            <person name="Nozhevnikova A.N."/>
        </authorList>
    </citation>
    <scope>NUCLEOTIDE SEQUENCE [LARGE SCALE GENOMIC DNA]</scope>
    <source>
        <strain evidence="2">J2</strain>
    </source>
</reference>